<feature type="domain" description="DUF4296" evidence="2">
    <location>
        <begin position="24"/>
        <end position="100"/>
    </location>
</feature>
<name>A0A9D1W9F8_9SPHI</name>
<reference evidence="3" key="2">
    <citation type="submission" date="2021-04" db="EMBL/GenBank/DDBJ databases">
        <authorList>
            <person name="Gilroy R."/>
        </authorList>
    </citation>
    <scope>NUCLEOTIDE SEQUENCE</scope>
    <source>
        <strain evidence="3">1719</strain>
    </source>
</reference>
<feature type="region of interest" description="Disordered" evidence="1">
    <location>
        <begin position="199"/>
        <end position="218"/>
    </location>
</feature>
<proteinExistence type="predicted"/>
<comment type="caution">
    <text evidence="3">The sequence shown here is derived from an EMBL/GenBank/DDBJ whole genome shotgun (WGS) entry which is preliminary data.</text>
</comment>
<evidence type="ECO:0000313" key="4">
    <source>
        <dbReference type="Proteomes" id="UP000824156"/>
    </source>
</evidence>
<accession>A0A9D1W9F8</accession>
<dbReference type="EMBL" id="DXEZ01000121">
    <property type="protein sequence ID" value="HIX54227.1"/>
    <property type="molecule type" value="Genomic_DNA"/>
</dbReference>
<reference evidence="3" key="1">
    <citation type="journal article" date="2021" name="PeerJ">
        <title>Extensive microbial diversity within the chicken gut microbiome revealed by metagenomics and culture.</title>
        <authorList>
            <person name="Gilroy R."/>
            <person name="Ravi A."/>
            <person name="Getino M."/>
            <person name="Pursley I."/>
            <person name="Horton D.L."/>
            <person name="Alikhan N.F."/>
            <person name="Baker D."/>
            <person name="Gharbi K."/>
            <person name="Hall N."/>
            <person name="Watson M."/>
            <person name="Adriaenssens E.M."/>
            <person name="Foster-Nyarko E."/>
            <person name="Jarju S."/>
            <person name="Secka A."/>
            <person name="Antonio M."/>
            <person name="Oren A."/>
            <person name="Chaudhuri R.R."/>
            <person name="La Ragione R."/>
            <person name="Hildebrand F."/>
            <person name="Pallen M.J."/>
        </authorList>
    </citation>
    <scope>NUCLEOTIDE SEQUENCE</scope>
    <source>
        <strain evidence="3">1719</strain>
    </source>
</reference>
<dbReference type="Pfam" id="PF14129">
    <property type="entry name" value="DUF4296"/>
    <property type="match status" value="1"/>
</dbReference>
<protein>
    <submittedName>
        <fullName evidence="3">DUF4296 domain-containing protein</fullName>
    </submittedName>
</protein>
<sequence length="218" mass="25575">MHRGIIIIIVLFGFFTSCRKEKTPHDILSQEQMLELLKEVHMMDSYFNTLPIDSTRKVIRGYYGELLGRYGLDSVGFEDNIRYYVANPQRGEEMYERLTNYFQGLDRELIQADSIRMAHRRDSLRQVNEWMRLFRESQKLIFLPDTLSEDSFADTIAQEPSFYVYSKKMEREFQNWPIPLFNQLPSVVELLQKPKAVENATAGEVEEDTPAVDSTQVN</sequence>
<evidence type="ECO:0000259" key="2">
    <source>
        <dbReference type="Pfam" id="PF14129"/>
    </source>
</evidence>
<evidence type="ECO:0000313" key="3">
    <source>
        <dbReference type="EMBL" id="HIX54227.1"/>
    </source>
</evidence>
<dbReference type="AlphaFoldDB" id="A0A9D1W9F8"/>
<organism evidence="3 4">
    <name type="scientific">Candidatus Sphingobacterium stercoripullorum</name>
    <dbReference type="NCBI Taxonomy" id="2838759"/>
    <lineage>
        <taxon>Bacteria</taxon>
        <taxon>Pseudomonadati</taxon>
        <taxon>Bacteroidota</taxon>
        <taxon>Sphingobacteriia</taxon>
        <taxon>Sphingobacteriales</taxon>
        <taxon>Sphingobacteriaceae</taxon>
        <taxon>Sphingobacterium</taxon>
    </lineage>
</organism>
<dbReference type="PROSITE" id="PS51257">
    <property type="entry name" value="PROKAR_LIPOPROTEIN"/>
    <property type="match status" value="1"/>
</dbReference>
<gene>
    <name evidence="3" type="ORF">H9853_04320</name>
</gene>
<dbReference type="InterPro" id="IPR025381">
    <property type="entry name" value="DUF4296"/>
</dbReference>
<dbReference type="Proteomes" id="UP000824156">
    <property type="component" value="Unassembled WGS sequence"/>
</dbReference>
<evidence type="ECO:0000256" key="1">
    <source>
        <dbReference type="SAM" id="MobiDB-lite"/>
    </source>
</evidence>